<dbReference type="InParanoid" id="A0A0C3P9X3"/>
<evidence type="ECO:0000313" key="2">
    <source>
        <dbReference type="Proteomes" id="UP000054217"/>
    </source>
</evidence>
<dbReference type="HOGENOM" id="CLU_2905139_0_0_1"/>
<sequence length="62" mass="7102">LDYNQWVSVLKLSMMWDFMGLCNASIRHLDCPLRPLDPISKVGLASQYNIEEWLLPALLVLA</sequence>
<organism evidence="1 2">
    <name type="scientific">Pisolithus tinctorius Marx 270</name>
    <dbReference type="NCBI Taxonomy" id="870435"/>
    <lineage>
        <taxon>Eukaryota</taxon>
        <taxon>Fungi</taxon>
        <taxon>Dikarya</taxon>
        <taxon>Basidiomycota</taxon>
        <taxon>Agaricomycotina</taxon>
        <taxon>Agaricomycetes</taxon>
        <taxon>Agaricomycetidae</taxon>
        <taxon>Boletales</taxon>
        <taxon>Sclerodermatineae</taxon>
        <taxon>Pisolithaceae</taxon>
        <taxon>Pisolithus</taxon>
    </lineage>
</organism>
<name>A0A0C3P9X3_PISTI</name>
<proteinExistence type="predicted"/>
<feature type="non-terminal residue" evidence="1">
    <location>
        <position position="1"/>
    </location>
</feature>
<protein>
    <submittedName>
        <fullName evidence="1">Uncharacterized protein</fullName>
    </submittedName>
</protein>
<reference evidence="1 2" key="1">
    <citation type="submission" date="2014-04" db="EMBL/GenBank/DDBJ databases">
        <authorList>
            <consortium name="DOE Joint Genome Institute"/>
            <person name="Kuo A."/>
            <person name="Kohler A."/>
            <person name="Costa M.D."/>
            <person name="Nagy L.G."/>
            <person name="Floudas D."/>
            <person name="Copeland A."/>
            <person name="Barry K.W."/>
            <person name="Cichocki N."/>
            <person name="Veneault-Fourrey C."/>
            <person name="LaButti K."/>
            <person name="Lindquist E.A."/>
            <person name="Lipzen A."/>
            <person name="Lundell T."/>
            <person name="Morin E."/>
            <person name="Murat C."/>
            <person name="Sun H."/>
            <person name="Tunlid A."/>
            <person name="Henrissat B."/>
            <person name="Grigoriev I.V."/>
            <person name="Hibbett D.S."/>
            <person name="Martin F."/>
            <person name="Nordberg H.P."/>
            <person name="Cantor M.N."/>
            <person name="Hua S.X."/>
        </authorList>
    </citation>
    <scope>NUCLEOTIDE SEQUENCE [LARGE SCALE GENOMIC DNA]</scope>
    <source>
        <strain evidence="1 2">Marx 270</strain>
    </source>
</reference>
<reference evidence="2" key="2">
    <citation type="submission" date="2015-01" db="EMBL/GenBank/DDBJ databases">
        <title>Evolutionary Origins and Diversification of the Mycorrhizal Mutualists.</title>
        <authorList>
            <consortium name="DOE Joint Genome Institute"/>
            <consortium name="Mycorrhizal Genomics Consortium"/>
            <person name="Kohler A."/>
            <person name="Kuo A."/>
            <person name="Nagy L.G."/>
            <person name="Floudas D."/>
            <person name="Copeland A."/>
            <person name="Barry K.W."/>
            <person name="Cichocki N."/>
            <person name="Veneault-Fourrey C."/>
            <person name="LaButti K."/>
            <person name="Lindquist E.A."/>
            <person name="Lipzen A."/>
            <person name="Lundell T."/>
            <person name="Morin E."/>
            <person name="Murat C."/>
            <person name="Riley R."/>
            <person name="Ohm R."/>
            <person name="Sun H."/>
            <person name="Tunlid A."/>
            <person name="Henrissat B."/>
            <person name="Grigoriev I.V."/>
            <person name="Hibbett D.S."/>
            <person name="Martin F."/>
        </authorList>
    </citation>
    <scope>NUCLEOTIDE SEQUENCE [LARGE SCALE GENOMIC DNA]</scope>
    <source>
        <strain evidence="2">Marx 270</strain>
    </source>
</reference>
<accession>A0A0C3P9X3</accession>
<dbReference type="OrthoDB" id="2367075at2759"/>
<dbReference type="EMBL" id="KN831952">
    <property type="protein sequence ID" value="KIO10360.1"/>
    <property type="molecule type" value="Genomic_DNA"/>
</dbReference>
<gene>
    <name evidence="1" type="ORF">M404DRAFT_129191</name>
</gene>
<dbReference type="STRING" id="870435.A0A0C3P9X3"/>
<keyword evidence="2" id="KW-1185">Reference proteome</keyword>
<dbReference type="Proteomes" id="UP000054217">
    <property type="component" value="Unassembled WGS sequence"/>
</dbReference>
<dbReference type="AlphaFoldDB" id="A0A0C3P9X3"/>
<evidence type="ECO:0000313" key="1">
    <source>
        <dbReference type="EMBL" id="KIO10360.1"/>
    </source>
</evidence>